<name>A0AAE0FDW9_9CHLO</name>
<evidence type="ECO:0000313" key="2">
    <source>
        <dbReference type="Proteomes" id="UP001190700"/>
    </source>
</evidence>
<evidence type="ECO:0000313" key="1">
    <source>
        <dbReference type="EMBL" id="KAK3257858.1"/>
    </source>
</evidence>
<feature type="non-terminal residue" evidence="1">
    <location>
        <position position="1"/>
    </location>
</feature>
<sequence length="514" mass="60024">VLVPPGTLMELYTMNKIVPPLAPLPTCHTLEVEDPGDLGTSAFGALADVPLEFQLEYKRVSKVHAKIRRTRIMPSMESADEEPWVLGSSVWKRRNTDSDSEAFFDTPQVVKAVRTRDFSRLFKKSVFTRFMVEQQNELSRNLYPDEDMFFGSLQEVLSNSYLHIHHIFMIYAARDKEHPFNLNWEGFKVVCTDCGVLDEGTAVDAESLENVFRLTNIEEFDEEIDEKMREQQDKLNDDDKFTLSEFIEALCRVAIELYAKSMHSKRICDAIRKFLEEDFYQLHNKVPDYFEDRNVFRQKRMYNSEVDGILRQNFSLLQALFDLYKLHNHPPKSRTRPKYLQIAGWMQLLTDVDMIDSKVTPEIARTVFKSSQMLVINESDIPRTNGLMMPDFLEAISLLADILYFPAFEELAKLKYVNFFSWYQECLENPLIPPHHLAWKTKKRPAVEKNRRPLVQQLDGFLEILFQSIWFRYEHKTGVYTNAALEDVIKARIDVIEKQIRKNQQSSVTTRIAG</sequence>
<dbReference type="Proteomes" id="UP001190700">
    <property type="component" value="Unassembled WGS sequence"/>
</dbReference>
<proteinExistence type="predicted"/>
<accession>A0AAE0FDW9</accession>
<gene>
    <name evidence="1" type="ORF">CYMTET_33070</name>
</gene>
<protein>
    <submittedName>
        <fullName evidence="1">Uncharacterized protein</fullName>
    </submittedName>
</protein>
<organism evidence="1 2">
    <name type="scientific">Cymbomonas tetramitiformis</name>
    <dbReference type="NCBI Taxonomy" id="36881"/>
    <lineage>
        <taxon>Eukaryota</taxon>
        <taxon>Viridiplantae</taxon>
        <taxon>Chlorophyta</taxon>
        <taxon>Pyramimonadophyceae</taxon>
        <taxon>Pyramimonadales</taxon>
        <taxon>Pyramimonadaceae</taxon>
        <taxon>Cymbomonas</taxon>
    </lineage>
</organism>
<dbReference type="EMBL" id="LGRX02020047">
    <property type="protein sequence ID" value="KAK3257858.1"/>
    <property type="molecule type" value="Genomic_DNA"/>
</dbReference>
<dbReference type="AlphaFoldDB" id="A0AAE0FDW9"/>
<reference evidence="1 2" key="1">
    <citation type="journal article" date="2015" name="Genome Biol. Evol.">
        <title>Comparative Genomics of a Bacterivorous Green Alga Reveals Evolutionary Causalities and Consequences of Phago-Mixotrophic Mode of Nutrition.</title>
        <authorList>
            <person name="Burns J.A."/>
            <person name="Paasch A."/>
            <person name="Narechania A."/>
            <person name="Kim E."/>
        </authorList>
    </citation>
    <scope>NUCLEOTIDE SEQUENCE [LARGE SCALE GENOMIC DNA]</scope>
    <source>
        <strain evidence="1 2">PLY_AMNH</strain>
    </source>
</reference>
<comment type="caution">
    <text evidence="1">The sequence shown here is derived from an EMBL/GenBank/DDBJ whole genome shotgun (WGS) entry which is preliminary data.</text>
</comment>
<keyword evidence="2" id="KW-1185">Reference proteome</keyword>